<dbReference type="Proteomes" id="UP000472272">
    <property type="component" value="Chromosome 12"/>
</dbReference>
<dbReference type="InterPro" id="IPR036051">
    <property type="entry name" value="KRAB_dom_sf"/>
</dbReference>
<reference evidence="2 3" key="1">
    <citation type="journal article" date="2019" name="Proc. Natl. Acad. Sci. U.S.A.">
        <title>Regulatory changes in pterin and carotenoid genes underlie balanced color polymorphisms in the wall lizard.</title>
        <authorList>
            <person name="Andrade P."/>
            <person name="Pinho C."/>
            <person name="Perez I de Lanuza G."/>
            <person name="Afonso S."/>
            <person name="Brejcha J."/>
            <person name="Rubin C.J."/>
            <person name="Wallerman O."/>
            <person name="Pereira P."/>
            <person name="Sabatino S.J."/>
            <person name="Bellati A."/>
            <person name="Pellitteri-Rosa D."/>
            <person name="Bosakova Z."/>
            <person name="Bunikis I."/>
            <person name="Carretero M.A."/>
            <person name="Feiner N."/>
            <person name="Marsik P."/>
            <person name="Pauperio F."/>
            <person name="Salvi D."/>
            <person name="Soler L."/>
            <person name="While G.M."/>
            <person name="Uller T."/>
            <person name="Font E."/>
            <person name="Andersson L."/>
            <person name="Carneiro M."/>
        </authorList>
    </citation>
    <scope>NUCLEOTIDE SEQUENCE</scope>
</reference>
<evidence type="ECO:0000313" key="2">
    <source>
        <dbReference type="Ensembl" id="ENSPMRP00000021648.1"/>
    </source>
</evidence>
<organism evidence="2 3">
    <name type="scientific">Podarcis muralis</name>
    <name type="common">Wall lizard</name>
    <name type="synonym">Lacerta muralis</name>
    <dbReference type="NCBI Taxonomy" id="64176"/>
    <lineage>
        <taxon>Eukaryota</taxon>
        <taxon>Metazoa</taxon>
        <taxon>Chordata</taxon>
        <taxon>Craniata</taxon>
        <taxon>Vertebrata</taxon>
        <taxon>Euteleostomi</taxon>
        <taxon>Lepidosauria</taxon>
        <taxon>Squamata</taxon>
        <taxon>Bifurcata</taxon>
        <taxon>Unidentata</taxon>
        <taxon>Episquamata</taxon>
        <taxon>Laterata</taxon>
        <taxon>Lacertibaenia</taxon>
        <taxon>Lacertidae</taxon>
        <taxon>Podarcis</taxon>
    </lineage>
</organism>
<keyword evidence="3" id="KW-1185">Reference proteome</keyword>
<dbReference type="GeneTree" id="ENSGT00960000187104"/>
<dbReference type="AlphaFoldDB" id="A0A670JB11"/>
<evidence type="ECO:0000259" key="1">
    <source>
        <dbReference type="PROSITE" id="PS50805"/>
    </source>
</evidence>
<reference evidence="2" key="3">
    <citation type="submission" date="2025-09" db="UniProtKB">
        <authorList>
            <consortium name="Ensembl"/>
        </authorList>
    </citation>
    <scope>IDENTIFICATION</scope>
</reference>
<dbReference type="InterPro" id="IPR001909">
    <property type="entry name" value="KRAB"/>
</dbReference>
<reference evidence="2" key="2">
    <citation type="submission" date="2025-08" db="UniProtKB">
        <authorList>
            <consortium name="Ensembl"/>
        </authorList>
    </citation>
    <scope>IDENTIFICATION</scope>
</reference>
<name>A0A670JB11_PODMU</name>
<evidence type="ECO:0000313" key="3">
    <source>
        <dbReference type="Proteomes" id="UP000472272"/>
    </source>
</evidence>
<dbReference type="Pfam" id="PF01352">
    <property type="entry name" value="KRAB"/>
    <property type="match status" value="1"/>
</dbReference>
<accession>A0A670JB11</accession>
<dbReference type="Ensembl" id="ENSPMRT00000022972.1">
    <property type="protein sequence ID" value="ENSPMRP00000021648.1"/>
    <property type="gene ID" value="ENSPMRG00000014051.1"/>
</dbReference>
<proteinExistence type="predicted"/>
<dbReference type="Gene3D" id="6.10.140.140">
    <property type="match status" value="1"/>
</dbReference>
<dbReference type="PANTHER" id="PTHR23232">
    <property type="entry name" value="KRAB DOMAIN C2H2 ZINC FINGER"/>
    <property type="match status" value="1"/>
</dbReference>
<sequence>MRLFIPQTSTPVDALWQEVTFEDVTVSFSREEWSMLDGWQKDLHQEVMLENFTLLLSVGKAWCATVALVERATLPPYFGVAPVSRRIQRKAEHPHHYIMDFGTH</sequence>
<dbReference type="SMART" id="SM00349">
    <property type="entry name" value="KRAB"/>
    <property type="match status" value="1"/>
</dbReference>
<protein>
    <recommendedName>
        <fullName evidence="1">KRAB domain-containing protein</fullName>
    </recommendedName>
</protein>
<dbReference type="CDD" id="cd07765">
    <property type="entry name" value="KRAB_A-box"/>
    <property type="match status" value="1"/>
</dbReference>
<dbReference type="PANTHER" id="PTHR23232:SF133">
    <property type="entry name" value="RIKEN CDNA 1700020N01 GENE"/>
    <property type="match status" value="1"/>
</dbReference>
<dbReference type="InterPro" id="IPR050169">
    <property type="entry name" value="Krueppel_C2H2_ZnF"/>
</dbReference>
<dbReference type="GO" id="GO:0006355">
    <property type="term" value="P:regulation of DNA-templated transcription"/>
    <property type="evidence" value="ECO:0007669"/>
    <property type="project" value="InterPro"/>
</dbReference>
<dbReference type="PROSITE" id="PS50805">
    <property type="entry name" value="KRAB"/>
    <property type="match status" value="1"/>
</dbReference>
<feature type="domain" description="KRAB" evidence="1">
    <location>
        <begin position="19"/>
        <end position="97"/>
    </location>
</feature>
<dbReference type="SUPFAM" id="SSF109640">
    <property type="entry name" value="KRAB domain (Kruppel-associated box)"/>
    <property type="match status" value="1"/>
</dbReference>